<sequence>MDVVADKNKPSESIKNIEHKSLHGDITSILSVSKDMCSIDSSWDLDHPVSKGGLTANPMHAYVEMDDCSSDSVEESVFWAQSCKIEDPASLDSNGKFTHSSNFDMEEDQDDYVSKQKSPTSIASLKDTNGECMPSIYLEDPYGTSQIKVVSALSYKPPSLTSLYQWSANAKGENEGNPEQLFSEDRQDEFFIQFVPKNGVDLMPEDDRDLIDVISDSDDSKSTQQDIMPTHCIIAAESHNDVNNNDERSLFVEGSNEPESDTINKNQFVPYSPTYGYAPHSAMVSEEQTMKGMDCTSHAAYWEQKSLENDDDINLLKRQSNCNQSKDPKQFVPKKNKLKSIVNSSKSFVRQLSKNNPKKSNSYEHALLDGDIDYPSDFIPGIQDGSDQSIDCTGKNRFQKFSYLTKKLTTKENRFR</sequence>
<name>A0A7S2E5D9_9STRA</name>
<gene>
    <name evidence="1" type="ORF">DBRI1063_LOCUS2871</name>
</gene>
<proteinExistence type="predicted"/>
<dbReference type="AlphaFoldDB" id="A0A7S2E5D9"/>
<organism evidence="1">
    <name type="scientific">Ditylum brightwellii</name>
    <dbReference type="NCBI Taxonomy" id="49249"/>
    <lineage>
        <taxon>Eukaryota</taxon>
        <taxon>Sar</taxon>
        <taxon>Stramenopiles</taxon>
        <taxon>Ochrophyta</taxon>
        <taxon>Bacillariophyta</taxon>
        <taxon>Mediophyceae</taxon>
        <taxon>Lithodesmiophycidae</taxon>
        <taxon>Lithodesmiales</taxon>
        <taxon>Lithodesmiaceae</taxon>
        <taxon>Ditylum</taxon>
    </lineage>
</organism>
<protein>
    <submittedName>
        <fullName evidence="1">Uncharacterized protein</fullName>
    </submittedName>
</protein>
<reference evidence="1" key="1">
    <citation type="submission" date="2021-01" db="EMBL/GenBank/DDBJ databases">
        <authorList>
            <person name="Corre E."/>
            <person name="Pelletier E."/>
            <person name="Niang G."/>
            <person name="Scheremetjew M."/>
            <person name="Finn R."/>
            <person name="Kale V."/>
            <person name="Holt S."/>
            <person name="Cochrane G."/>
            <person name="Meng A."/>
            <person name="Brown T."/>
            <person name="Cohen L."/>
        </authorList>
    </citation>
    <scope>NUCLEOTIDE SEQUENCE</scope>
    <source>
        <strain evidence="1">Pop2</strain>
    </source>
</reference>
<evidence type="ECO:0000313" key="1">
    <source>
        <dbReference type="EMBL" id="CAD9316464.1"/>
    </source>
</evidence>
<accession>A0A7S2E5D9</accession>
<dbReference type="EMBL" id="HBGN01004331">
    <property type="protein sequence ID" value="CAD9316464.1"/>
    <property type="molecule type" value="Transcribed_RNA"/>
</dbReference>